<dbReference type="EMBL" id="AP018732">
    <property type="protein sequence ID" value="BBE41517.1"/>
    <property type="molecule type" value="Genomic_DNA"/>
</dbReference>
<dbReference type="InterPro" id="IPR004175">
    <property type="entry name" value="RNA_CPDase"/>
</dbReference>
<comment type="catalytic activity">
    <reaction evidence="2">
        <text>a 3'-end 2',3'-cyclophospho-ribonucleotide-RNA + H2O = a 3'-end 2'-phospho-ribonucleotide-RNA + H(+)</text>
        <dbReference type="Rhea" id="RHEA:11828"/>
        <dbReference type="Rhea" id="RHEA-COMP:10464"/>
        <dbReference type="Rhea" id="RHEA-COMP:17353"/>
        <dbReference type="ChEBI" id="CHEBI:15377"/>
        <dbReference type="ChEBI" id="CHEBI:15378"/>
        <dbReference type="ChEBI" id="CHEBI:83064"/>
        <dbReference type="ChEBI" id="CHEBI:173113"/>
        <dbReference type="EC" id="3.1.4.58"/>
    </reaction>
</comment>
<keyword evidence="4" id="KW-0436">Ligase</keyword>
<dbReference type="AlphaFoldDB" id="A0A4P2VBN0"/>
<dbReference type="PANTHER" id="PTHR35561">
    <property type="entry name" value="RNA 2',3'-CYCLIC PHOSPHODIESTERASE"/>
    <property type="match status" value="1"/>
</dbReference>
<proteinExistence type="inferred from homology"/>
<feature type="domain" description="Phosphoesterase HXTX" evidence="3">
    <location>
        <begin position="13"/>
        <end position="84"/>
    </location>
</feature>
<comment type="similarity">
    <text evidence="2">Belongs to the 2H phosphoesterase superfamily. ThpR family.</text>
</comment>
<feature type="short sequence motif" description="HXTX 1" evidence="2">
    <location>
        <begin position="35"/>
        <end position="38"/>
    </location>
</feature>
<organism evidence="4 5">
    <name type="scientific">Conexivisphaera calida</name>
    <dbReference type="NCBI Taxonomy" id="1874277"/>
    <lineage>
        <taxon>Archaea</taxon>
        <taxon>Nitrososphaerota</taxon>
        <taxon>Conexivisphaeria</taxon>
        <taxon>Conexivisphaerales</taxon>
        <taxon>Conexivisphaeraceae</taxon>
        <taxon>Conexivisphaera</taxon>
    </lineage>
</organism>
<feature type="domain" description="Phosphoesterase HXTX" evidence="3">
    <location>
        <begin position="86"/>
        <end position="166"/>
    </location>
</feature>
<comment type="function">
    <text evidence="2">Hydrolyzes RNA 2',3'-cyclic phosphodiester to an RNA 2'-phosphomonoester.</text>
</comment>
<reference evidence="4 5" key="1">
    <citation type="journal article" date="2019" name="ISME J.">
        <title>Isolation and characterization of a thermophilic sulfur- and iron-reducing thaumarchaeote from a terrestrial acidic hot spring.</title>
        <authorList>
            <person name="Kato S."/>
            <person name="Itoh T."/>
            <person name="Yuki M."/>
            <person name="Nagamori M."/>
            <person name="Ohnishi M."/>
            <person name="Uematsu K."/>
            <person name="Suzuki K."/>
            <person name="Takashina T."/>
            <person name="Ohkuma M."/>
        </authorList>
    </citation>
    <scope>NUCLEOTIDE SEQUENCE [LARGE SCALE GENOMIC DNA]</scope>
    <source>
        <strain evidence="4 5">NAS-02</strain>
    </source>
</reference>
<keyword evidence="1 2" id="KW-0378">Hydrolase</keyword>
<keyword evidence="5" id="KW-1185">Reference proteome</keyword>
<dbReference type="HAMAP" id="MF_01940">
    <property type="entry name" value="RNA_CPDase"/>
    <property type="match status" value="1"/>
</dbReference>
<feature type="short sequence motif" description="HXTX 2" evidence="2">
    <location>
        <begin position="119"/>
        <end position="122"/>
    </location>
</feature>
<dbReference type="InterPro" id="IPR009097">
    <property type="entry name" value="Cyclic_Pdiesterase"/>
</dbReference>
<dbReference type="InterPro" id="IPR014051">
    <property type="entry name" value="Phosphoesterase_HXTX"/>
</dbReference>
<dbReference type="Proteomes" id="UP000509448">
    <property type="component" value="Chromosome"/>
</dbReference>
<dbReference type="EC" id="3.1.4.58" evidence="2"/>
<dbReference type="KEGG" id="ccai:NAS2_0111"/>
<feature type="active site" description="Proton donor" evidence="2">
    <location>
        <position position="35"/>
    </location>
</feature>
<evidence type="ECO:0000256" key="2">
    <source>
        <dbReference type="HAMAP-Rule" id="MF_01940"/>
    </source>
</evidence>
<evidence type="ECO:0000313" key="5">
    <source>
        <dbReference type="Proteomes" id="UP000509448"/>
    </source>
</evidence>
<dbReference type="Pfam" id="PF02834">
    <property type="entry name" value="LigT_PEase"/>
    <property type="match status" value="2"/>
</dbReference>
<evidence type="ECO:0000256" key="1">
    <source>
        <dbReference type="ARBA" id="ARBA00022801"/>
    </source>
</evidence>
<dbReference type="SUPFAM" id="SSF55144">
    <property type="entry name" value="LigT-like"/>
    <property type="match status" value="1"/>
</dbReference>
<name>A0A4P2VBN0_9ARCH</name>
<sequence>MDVRLEGDGLKTYRAIRNALETNLRVKPVEEENLHLTLRFIGEVEEGAVSRISDALRTVRYHPFTASLRGLGAFPSPSNPRVLWIGVEEGEDDLRKLRDGVERALRGIVPREDEGFAAHLTIARVKGRPHGAMDVLKEYGDYDFGRLNVAEFKLKRSILSRTGPVYTDIEVYPLVEAGGGSGGG</sequence>
<evidence type="ECO:0000313" key="4">
    <source>
        <dbReference type="EMBL" id="BBE41517.1"/>
    </source>
</evidence>
<dbReference type="GO" id="GO:0008664">
    <property type="term" value="F:RNA 2',3'-cyclic 3'-phosphodiesterase activity"/>
    <property type="evidence" value="ECO:0007669"/>
    <property type="project" value="UniProtKB-EC"/>
</dbReference>
<gene>
    <name evidence="4" type="ORF">NAS2_0111</name>
</gene>
<feature type="active site" description="Proton acceptor" evidence="2">
    <location>
        <position position="119"/>
    </location>
</feature>
<dbReference type="Gene3D" id="3.90.1140.10">
    <property type="entry name" value="Cyclic phosphodiesterase"/>
    <property type="match status" value="1"/>
</dbReference>
<accession>A0A4P2VBN0</accession>
<protein>
    <recommendedName>
        <fullName evidence="2">RNA 2',3'-cyclic phosphodiesterase</fullName>
        <shortName evidence="2">RNA 2',3'-CPDase</shortName>
        <ecNumber evidence="2">3.1.4.58</ecNumber>
    </recommendedName>
</protein>
<dbReference type="NCBIfam" id="TIGR02258">
    <property type="entry name" value="2_5_ligase"/>
    <property type="match status" value="1"/>
</dbReference>
<evidence type="ECO:0000259" key="3">
    <source>
        <dbReference type="Pfam" id="PF02834"/>
    </source>
</evidence>
<dbReference type="GO" id="GO:0004113">
    <property type="term" value="F:2',3'-cyclic-nucleotide 3'-phosphodiesterase activity"/>
    <property type="evidence" value="ECO:0007669"/>
    <property type="project" value="InterPro"/>
</dbReference>
<dbReference type="GO" id="GO:0016874">
    <property type="term" value="F:ligase activity"/>
    <property type="evidence" value="ECO:0007669"/>
    <property type="project" value="UniProtKB-KW"/>
</dbReference>
<dbReference type="PANTHER" id="PTHR35561:SF1">
    <property type="entry name" value="RNA 2',3'-CYCLIC PHOSPHODIESTERASE"/>
    <property type="match status" value="1"/>
</dbReference>